<accession>A0ABT4R3X7</accession>
<dbReference type="RefSeq" id="WP_269908709.1">
    <property type="nucleotide sequence ID" value="NZ_JAPFQA010000028.1"/>
</dbReference>
<dbReference type="EMBL" id="JAPFQA010000028">
    <property type="protein sequence ID" value="MCZ8548461.1"/>
    <property type="molecule type" value="Genomic_DNA"/>
</dbReference>
<name>A0ABT4R3X7_9HYPH</name>
<proteinExistence type="predicted"/>
<gene>
    <name evidence="1" type="ORF">OOJ09_30205</name>
</gene>
<sequence>MAALLATKVDKKRCGCHAEATNDNLALSVVLVSQGEMSFLVKQKPEKGPRDGPAPSHSTAVGDNFVARCSSPSVAGIGVHIVAFPKASPRLRGAPVVQSPGKDSLAGGQADRLYMIV</sequence>
<dbReference type="Proteomes" id="UP001152178">
    <property type="component" value="Unassembled WGS sequence"/>
</dbReference>
<keyword evidence="2" id="KW-1185">Reference proteome</keyword>
<comment type="caution">
    <text evidence="1">The sequence shown here is derived from an EMBL/GenBank/DDBJ whole genome shotgun (WGS) entry which is preliminary data.</text>
</comment>
<evidence type="ECO:0000313" key="2">
    <source>
        <dbReference type="Proteomes" id="UP001152178"/>
    </source>
</evidence>
<organism evidence="1 2">
    <name type="scientific">Mesorhizobium qingshengii</name>
    <dbReference type="NCBI Taxonomy" id="1165689"/>
    <lineage>
        <taxon>Bacteria</taxon>
        <taxon>Pseudomonadati</taxon>
        <taxon>Pseudomonadota</taxon>
        <taxon>Alphaproteobacteria</taxon>
        <taxon>Hyphomicrobiales</taxon>
        <taxon>Phyllobacteriaceae</taxon>
        <taxon>Mesorhizobium</taxon>
    </lineage>
</organism>
<protein>
    <submittedName>
        <fullName evidence="1">Uncharacterized protein</fullName>
    </submittedName>
</protein>
<reference evidence="1" key="1">
    <citation type="submission" date="2022-11" db="EMBL/GenBank/DDBJ databases">
        <authorList>
            <person name="Coimbra C."/>
        </authorList>
    </citation>
    <scope>NUCLEOTIDE SEQUENCE</scope>
    <source>
        <strain evidence="1">Jales19</strain>
    </source>
</reference>
<evidence type="ECO:0000313" key="1">
    <source>
        <dbReference type="EMBL" id="MCZ8548461.1"/>
    </source>
</evidence>